<comment type="caution">
    <text evidence="1">The sequence shown here is derived from an EMBL/GenBank/DDBJ whole genome shotgun (WGS) entry which is preliminary data.</text>
</comment>
<evidence type="ECO:0000313" key="1">
    <source>
        <dbReference type="EMBL" id="TWP35079.1"/>
    </source>
</evidence>
<keyword evidence="2" id="KW-1185">Reference proteome</keyword>
<dbReference type="OrthoDB" id="3384378at2"/>
<reference evidence="1 2" key="2">
    <citation type="submission" date="2019-08" db="EMBL/GenBank/DDBJ databases">
        <title>Jejuicoccus antrihumi gen. nov., sp. nov., a new member of the family Dermacoccaceae isolated from a cave.</title>
        <authorList>
            <person name="Schumann P."/>
            <person name="Kim I.S."/>
        </authorList>
    </citation>
    <scope>NUCLEOTIDE SEQUENCE [LARGE SCALE GENOMIC DNA]</scope>
    <source>
        <strain evidence="1 2">C5-26</strain>
    </source>
</reference>
<sequence length="80" mass="9106">MPSTRADLVAFWSHWTRAEVAAKLQDVPILLWLRRYSVELPDDLHVSGPTEVGHLMLRTLVLEQMVVTVGAIHWSSRTDV</sequence>
<reference evidence="1 2" key="1">
    <citation type="submission" date="2019-05" db="EMBL/GenBank/DDBJ databases">
        <authorList>
            <person name="Lee S.D."/>
        </authorList>
    </citation>
    <scope>NUCLEOTIDE SEQUENCE [LARGE SCALE GENOMIC DNA]</scope>
    <source>
        <strain evidence="1 2">C5-26</strain>
    </source>
</reference>
<organism evidence="1 2">
    <name type="scientific">Leekyejoonella antrihumi</name>
    <dbReference type="NCBI Taxonomy" id="1660198"/>
    <lineage>
        <taxon>Bacteria</taxon>
        <taxon>Bacillati</taxon>
        <taxon>Actinomycetota</taxon>
        <taxon>Actinomycetes</taxon>
        <taxon>Micrococcales</taxon>
        <taxon>Dermacoccaceae</taxon>
        <taxon>Leekyejoonella</taxon>
    </lineage>
</organism>
<proteinExistence type="predicted"/>
<dbReference type="EMBL" id="VCQV01000022">
    <property type="protein sequence ID" value="TWP35079.1"/>
    <property type="molecule type" value="Genomic_DNA"/>
</dbReference>
<protein>
    <submittedName>
        <fullName evidence="1">Uncharacterized protein</fullName>
    </submittedName>
</protein>
<dbReference type="Proteomes" id="UP000320244">
    <property type="component" value="Unassembled WGS sequence"/>
</dbReference>
<name>A0A563DY78_9MICO</name>
<accession>A0A563DY78</accession>
<dbReference type="AlphaFoldDB" id="A0A563DY78"/>
<dbReference type="RefSeq" id="WP_146317898.1">
    <property type="nucleotide sequence ID" value="NZ_VCQV01000022.1"/>
</dbReference>
<evidence type="ECO:0000313" key="2">
    <source>
        <dbReference type="Proteomes" id="UP000320244"/>
    </source>
</evidence>
<gene>
    <name evidence="1" type="ORF">FGL98_15090</name>
</gene>